<reference evidence="1 2" key="1">
    <citation type="submission" date="2019-05" db="EMBL/GenBank/DDBJ databases">
        <title>Another draft genome of Portunus trituberculatus and its Hox gene families provides insights of decapod evolution.</title>
        <authorList>
            <person name="Jeong J.-H."/>
            <person name="Song I."/>
            <person name="Kim S."/>
            <person name="Choi T."/>
            <person name="Kim D."/>
            <person name="Ryu S."/>
            <person name="Kim W."/>
        </authorList>
    </citation>
    <scope>NUCLEOTIDE SEQUENCE [LARGE SCALE GENOMIC DNA]</scope>
    <source>
        <tissue evidence="1">Muscle</tissue>
    </source>
</reference>
<dbReference type="EMBL" id="VSRR010008164">
    <property type="protein sequence ID" value="MPC48218.1"/>
    <property type="molecule type" value="Genomic_DNA"/>
</dbReference>
<dbReference type="Proteomes" id="UP000324222">
    <property type="component" value="Unassembled WGS sequence"/>
</dbReference>
<proteinExistence type="predicted"/>
<organism evidence="1 2">
    <name type="scientific">Portunus trituberculatus</name>
    <name type="common">Swimming crab</name>
    <name type="synonym">Neptunus trituberculatus</name>
    <dbReference type="NCBI Taxonomy" id="210409"/>
    <lineage>
        <taxon>Eukaryota</taxon>
        <taxon>Metazoa</taxon>
        <taxon>Ecdysozoa</taxon>
        <taxon>Arthropoda</taxon>
        <taxon>Crustacea</taxon>
        <taxon>Multicrustacea</taxon>
        <taxon>Malacostraca</taxon>
        <taxon>Eumalacostraca</taxon>
        <taxon>Eucarida</taxon>
        <taxon>Decapoda</taxon>
        <taxon>Pleocyemata</taxon>
        <taxon>Brachyura</taxon>
        <taxon>Eubrachyura</taxon>
        <taxon>Portunoidea</taxon>
        <taxon>Portunidae</taxon>
        <taxon>Portuninae</taxon>
        <taxon>Portunus</taxon>
    </lineage>
</organism>
<gene>
    <name evidence="1" type="ORF">E2C01_041986</name>
</gene>
<comment type="caution">
    <text evidence="1">The sequence shown here is derived from an EMBL/GenBank/DDBJ whole genome shotgun (WGS) entry which is preliminary data.</text>
</comment>
<evidence type="ECO:0000313" key="2">
    <source>
        <dbReference type="Proteomes" id="UP000324222"/>
    </source>
</evidence>
<dbReference type="AlphaFoldDB" id="A0A5B7FTC3"/>
<accession>A0A5B7FTC3</accession>
<sequence>MSPMVSVSAVRKCSGIHGGGQDGTAGIVQSEGKWSSVSCLEEFVEVYGMELRRRSISEYALGAGDTALPPGQGVAFTSAPPPLPNLPLPPLPGLYSAWCSIRWG</sequence>
<name>A0A5B7FTC3_PORTR</name>
<evidence type="ECO:0000313" key="1">
    <source>
        <dbReference type="EMBL" id="MPC48218.1"/>
    </source>
</evidence>
<keyword evidence="2" id="KW-1185">Reference proteome</keyword>
<protein>
    <submittedName>
        <fullName evidence="1">Uncharacterized protein</fullName>
    </submittedName>
</protein>